<keyword evidence="1" id="KW-0472">Membrane</keyword>
<evidence type="ECO:0000313" key="6">
    <source>
        <dbReference type="Proteomes" id="UP000325785"/>
    </source>
</evidence>
<gene>
    <name evidence="4" type="ORF">RIdsm_03505</name>
    <name evidence="3" type="ORF">XM52_14620</name>
</gene>
<evidence type="ECO:0000313" key="5">
    <source>
        <dbReference type="Proteomes" id="UP000051401"/>
    </source>
</evidence>
<feature type="transmembrane region" description="Helical" evidence="1">
    <location>
        <begin position="206"/>
        <end position="230"/>
    </location>
</feature>
<sequence>MTMQTDILAGRSAIGPALWRNRLLIGLVALHFLGVYAACLILGYPFGSGTASTLISLLQVQVPLFLVILLFWRFGWMVAVVRPKRPTAWFANDLREILLDRDRMFTGAFAFLAMCLFAGSFTVGKDLIPHINPFSWDPYFAWLDRTLHGGTDPWQLLFRLTGTPAITTAINAAYHLWLMLAYFMIFVACFNVSRHDKHRTYLVSDLLCWTIGGNILATLFASVGPVYYAAFGYGPDFTPLMDTLRGFNEISPVWALDVQEMLLHGYMNDGPLKGISAMPSMHVASTVTMTIYAFTVSRVIGWMMVGFATLILMGSVQLGWHYAIDGYLSIALSLACWAIARRLVRAFA</sequence>
<dbReference type="Proteomes" id="UP000051401">
    <property type="component" value="Unassembled WGS sequence"/>
</dbReference>
<protein>
    <recommendedName>
        <fullName evidence="2">Inositolphosphotransferase Aur1/Ipt1 domain-containing protein</fullName>
    </recommendedName>
</protein>
<dbReference type="Pfam" id="PF14378">
    <property type="entry name" value="PAP2_3"/>
    <property type="match status" value="1"/>
</dbReference>
<feature type="transmembrane region" description="Helical" evidence="1">
    <location>
        <begin position="326"/>
        <end position="344"/>
    </location>
</feature>
<reference evidence="4 6" key="2">
    <citation type="submission" date="2018-08" db="EMBL/GenBank/DDBJ databases">
        <title>Genetic Globetrotter - A new plasmid hitch-hiking vast phylogenetic and geographic distances.</title>
        <authorList>
            <person name="Vollmers J."/>
            <person name="Petersen J."/>
        </authorList>
    </citation>
    <scope>NUCLEOTIDE SEQUENCE [LARGE SCALE GENOMIC DNA]</scope>
    <source>
        <strain evidence="4 6">DSM 26383</strain>
    </source>
</reference>
<organism evidence="3 5">
    <name type="scientific">Roseovarius indicus</name>
    <dbReference type="NCBI Taxonomy" id="540747"/>
    <lineage>
        <taxon>Bacteria</taxon>
        <taxon>Pseudomonadati</taxon>
        <taxon>Pseudomonadota</taxon>
        <taxon>Alphaproteobacteria</taxon>
        <taxon>Rhodobacterales</taxon>
        <taxon>Roseobacteraceae</taxon>
        <taxon>Roseovarius</taxon>
    </lineage>
</organism>
<dbReference type="GO" id="GO:0016020">
    <property type="term" value="C:membrane"/>
    <property type="evidence" value="ECO:0007669"/>
    <property type="project" value="UniProtKB-SubCell"/>
</dbReference>
<dbReference type="Proteomes" id="UP000325785">
    <property type="component" value="Chromosome"/>
</dbReference>
<feature type="transmembrane region" description="Helical" evidence="1">
    <location>
        <begin position="104"/>
        <end position="123"/>
    </location>
</feature>
<keyword evidence="5" id="KW-1185">Reference proteome</keyword>
<evidence type="ECO:0000259" key="2">
    <source>
        <dbReference type="Pfam" id="PF14378"/>
    </source>
</evidence>
<dbReference type="AlphaFoldDB" id="A0A0T5P7Y6"/>
<evidence type="ECO:0000313" key="3">
    <source>
        <dbReference type="EMBL" id="KRS17286.1"/>
    </source>
</evidence>
<feature type="transmembrane region" description="Helical" evidence="1">
    <location>
        <begin position="174"/>
        <end position="194"/>
    </location>
</feature>
<keyword evidence="1" id="KW-1133">Transmembrane helix</keyword>
<evidence type="ECO:0000313" key="4">
    <source>
        <dbReference type="EMBL" id="QEW27687.1"/>
    </source>
</evidence>
<feature type="domain" description="Inositolphosphotransferase Aur1/Ipt1" evidence="2">
    <location>
        <begin position="143"/>
        <end position="337"/>
    </location>
</feature>
<keyword evidence="1" id="KW-0812">Transmembrane</keyword>
<evidence type="ECO:0000256" key="1">
    <source>
        <dbReference type="SAM" id="Phobius"/>
    </source>
</evidence>
<dbReference type="InterPro" id="IPR026841">
    <property type="entry name" value="Aur1/Ipt1"/>
</dbReference>
<dbReference type="STRING" id="540747.SAMN04488031_10891"/>
<dbReference type="RefSeq" id="WP_057816879.1">
    <property type="nucleotide sequence ID" value="NZ_CP031598.1"/>
</dbReference>
<feature type="transmembrane region" description="Helical" evidence="1">
    <location>
        <begin position="64"/>
        <end position="83"/>
    </location>
</feature>
<proteinExistence type="predicted"/>
<accession>A0A0T5P7Y6</accession>
<dbReference type="OrthoDB" id="9816314at2"/>
<reference evidence="3 5" key="1">
    <citation type="submission" date="2015-04" db="EMBL/GenBank/DDBJ databases">
        <title>The draft genome sequence of Roseovarius indicus B108T.</title>
        <authorList>
            <person name="Li G."/>
            <person name="Lai Q."/>
            <person name="Shao Z."/>
            <person name="Yan P."/>
        </authorList>
    </citation>
    <scope>NUCLEOTIDE SEQUENCE [LARGE SCALE GENOMIC DNA]</scope>
    <source>
        <strain evidence="3 5">B108</strain>
    </source>
</reference>
<dbReference type="EMBL" id="LAXI01000008">
    <property type="protein sequence ID" value="KRS17286.1"/>
    <property type="molecule type" value="Genomic_DNA"/>
</dbReference>
<dbReference type="EMBL" id="CP031598">
    <property type="protein sequence ID" value="QEW27687.1"/>
    <property type="molecule type" value="Genomic_DNA"/>
</dbReference>
<feature type="transmembrane region" description="Helical" evidence="1">
    <location>
        <begin position="21"/>
        <end position="44"/>
    </location>
</feature>
<name>A0A0T5P7Y6_9RHOB</name>
<dbReference type="KEGG" id="rid:RIdsm_03505"/>